<accession>U6GCM0</accession>
<dbReference type="EMBL" id="HG670607">
    <property type="protein sequence ID" value="CDI77292.1"/>
    <property type="molecule type" value="Genomic_DNA"/>
</dbReference>
<dbReference type="GeneID" id="25270376"/>
<reference evidence="1" key="1">
    <citation type="submission" date="2013-10" db="EMBL/GenBank/DDBJ databases">
        <title>Genomic analysis of the causative agents of coccidiosis in chickens.</title>
        <authorList>
            <person name="Reid A.J."/>
            <person name="Blake D."/>
            <person name="Billington K."/>
            <person name="Browne H."/>
            <person name="Dunn M."/>
            <person name="Hung S."/>
            <person name="Kawahara F."/>
            <person name="Miranda-Saavedra D."/>
            <person name="Mourier T."/>
            <person name="Nagra H."/>
            <person name="Otto T.D."/>
            <person name="Rawlings N."/>
            <person name="Sanchez A."/>
            <person name="Sanders M."/>
            <person name="Subramaniam C."/>
            <person name="Tay Y."/>
            <person name="Dear P."/>
            <person name="Doerig C."/>
            <person name="Gruber A."/>
            <person name="Parkinson J."/>
            <person name="Shirley M."/>
            <person name="Wan K.L."/>
            <person name="Berriman M."/>
            <person name="Tomley F."/>
            <person name="Pain A."/>
        </authorList>
    </citation>
    <scope>NUCLEOTIDE SEQUENCE</scope>
    <source>
        <strain evidence="1">Houghton</strain>
    </source>
</reference>
<proteinExistence type="predicted"/>
<dbReference type="Proteomes" id="UP000018050">
    <property type="component" value="Unassembled WGS sequence"/>
</dbReference>
<evidence type="ECO:0000313" key="2">
    <source>
        <dbReference type="Proteomes" id="UP000018050"/>
    </source>
</evidence>
<organism evidence="1 2">
    <name type="scientific">Eimeria acervulina</name>
    <name type="common">Coccidian parasite</name>
    <dbReference type="NCBI Taxonomy" id="5801"/>
    <lineage>
        <taxon>Eukaryota</taxon>
        <taxon>Sar</taxon>
        <taxon>Alveolata</taxon>
        <taxon>Apicomplexa</taxon>
        <taxon>Conoidasida</taxon>
        <taxon>Coccidia</taxon>
        <taxon>Eucoccidiorida</taxon>
        <taxon>Eimeriorina</taxon>
        <taxon>Eimeriidae</taxon>
        <taxon>Eimeria</taxon>
    </lineage>
</organism>
<name>U6GCM0_EIMAC</name>
<dbReference type="RefSeq" id="XP_013252333.1">
    <property type="nucleotide sequence ID" value="XM_013396879.1"/>
</dbReference>
<dbReference type="VEuPathDB" id="ToxoDB:EAH_00023060"/>
<sequence length="286" mass="31410">MFLLFSARHYEICAVELRNQRGENLPLSKPELGVQKLQAIPALNKACDSIILNLSHVSLFRSVFTNVFTEEAEEFQPTEVCCPAASLISAMKSATEIPHGAREGTPVGPPPFAASLEAPATAHAPPTIAAIPAECPRCSRGFLDITELLRQGLKCAFDCSKCTRQQMHLKLLFTPSHVAWMQIPMVDIFYSFEGSGICKVCTPHVRLGLCAAMPPNLVVCGNDNTFAEYVPVRRCHSNKSSSSITSSSKAAAQQQQQQQSQQQELVDMRRFAYELCLFCALLSFSL</sequence>
<evidence type="ECO:0000313" key="1">
    <source>
        <dbReference type="EMBL" id="CDI77292.1"/>
    </source>
</evidence>
<protein>
    <submittedName>
        <fullName evidence="1">Uncharacterized protein</fullName>
    </submittedName>
</protein>
<keyword evidence="2" id="KW-1185">Reference proteome</keyword>
<gene>
    <name evidence="1" type="ORF">EAH_00023060</name>
</gene>
<reference evidence="1" key="2">
    <citation type="submission" date="2013-10" db="EMBL/GenBank/DDBJ databases">
        <authorList>
            <person name="Aslett M."/>
        </authorList>
    </citation>
    <scope>NUCLEOTIDE SEQUENCE</scope>
    <source>
        <strain evidence="1">Houghton</strain>
    </source>
</reference>
<dbReference type="AlphaFoldDB" id="U6GCM0"/>